<evidence type="ECO:0000256" key="9">
    <source>
        <dbReference type="RuleBase" id="RU361216"/>
    </source>
</evidence>
<evidence type="ECO:0000256" key="7">
    <source>
        <dbReference type="ARBA" id="ARBA00023136"/>
    </source>
</evidence>
<reference evidence="12" key="2">
    <citation type="submission" date="2020-10" db="UniProtKB">
        <authorList>
            <consortium name="WormBaseParasite"/>
        </authorList>
    </citation>
    <scope>IDENTIFICATION</scope>
</reference>
<dbReference type="InterPro" id="IPR001991">
    <property type="entry name" value="Na-dicarboxylate_symporter"/>
</dbReference>
<evidence type="ECO:0000256" key="8">
    <source>
        <dbReference type="ARBA" id="ARBA00023180"/>
    </source>
</evidence>
<evidence type="ECO:0000256" key="1">
    <source>
        <dbReference type="ARBA" id="ARBA00004141"/>
    </source>
</evidence>
<dbReference type="SUPFAM" id="SSF118215">
    <property type="entry name" value="Proton glutamate symport protein"/>
    <property type="match status" value="1"/>
</dbReference>
<dbReference type="Pfam" id="PF00375">
    <property type="entry name" value="SDF"/>
    <property type="match status" value="1"/>
</dbReference>
<accession>A0A7E4VFS3</accession>
<feature type="transmembrane region" description="Helical" evidence="9">
    <location>
        <begin position="385"/>
        <end position="405"/>
    </location>
</feature>
<feature type="region of interest" description="Disordered" evidence="10">
    <location>
        <begin position="475"/>
        <end position="501"/>
    </location>
</feature>
<feature type="transmembrane region" description="Helical" evidence="9">
    <location>
        <begin position="51"/>
        <end position="71"/>
    </location>
</feature>
<dbReference type="InterPro" id="IPR036458">
    <property type="entry name" value="Na:dicarbo_symporter_sf"/>
</dbReference>
<dbReference type="PROSITE" id="PS51257">
    <property type="entry name" value="PROKAR_LIPOPROTEIN"/>
    <property type="match status" value="1"/>
</dbReference>
<dbReference type="GO" id="GO:0005313">
    <property type="term" value="F:L-glutamate transmembrane transporter activity"/>
    <property type="evidence" value="ECO:0007669"/>
    <property type="project" value="TreeGrafter"/>
</dbReference>
<dbReference type="PRINTS" id="PR00173">
    <property type="entry name" value="EDTRNSPORT"/>
</dbReference>
<keyword evidence="6 9" id="KW-1133">Transmembrane helix</keyword>
<dbReference type="PANTHER" id="PTHR11958">
    <property type="entry name" value="SODIUM/DICARBOXYLATE SYMPORTER-RELATED"/>
    <property type="match status" value="1"/>
</dbReference>
<feature type="transmembrane region" description="Helical" evidence="9">
    <location>
        <begin position="176"/>
        <end position="196"/>
    </location>
</feature>
<dbReference type="GO" id="GO:0005886">
    <property type="term" value="C:plasma membrane"/>
    <property type="evidence" value="ECO:0007669"/>
    <property type="project" value="TreeGrafter"/>
</dbReference>
<organism evidence="11 12">
    <name type="scientific">Panagrellus redivivus</name>
    <name type="common">Microworm</name>
    <dbReference type="NCBI Taxonomy" id="6233"/>
    <lineage>
        <taxon>Eukaryota</taxon>
        <taxon>Metazoa</taxon>
        <taxon>Ecdysozoa</taxon>
        <taxon>Nematoda</taxon>
        <taxon>Chromadorea</taxon>
        <taxon>Rhabditida</taxon>
        <taxon>Tylenchina</taxon>
        <taxon>Panagrolaimomorpha</taxon>
        <taxon>Panagrolaimoidea</taxon>
        <taxon>Panagrolaimidae</taxon>
        <taxon>Panagrellus</taxon>
    </lineage>
</organism>
<feature type="transmembrane region" description="Helical" evidence="9">
    <location>
        <begin position="217"/>
        <end position="238"/>
    </location>
</feature>
<dbReference type="GO" id="GO:0015175">
    <property type="term" value="F:neutral L-amino acid transmembrane transporter activity"/>
    <property type="evidence" value="ECO:0007669"/>
    <property type="project" value="TreeGrafter"/>
</dbReference>
<keyword evidence="3 9" id="KW-0813">Transport</keyword>
<comment type="subcellular location">
    <subcellularLocation>
        <location evidence="1 9">Membrane</location>
        <topology evidence="1 9">Multi-pass membrane protein</topology>
    </subcellularLocation>
</comment>
<evidence type="ECO:0000313" key="11">
    <source>
        <dbReference type="Proteomes" id="UP000492821"/>
    </source>
</evidence>
<keyword evidence="8" id="KW-0325">Glycoprotein</keyword>
<dbReference type="InterPro" id="IPR018107">
    <property type="entry name" value="Na-dicarboxylate_symporter_CS"/>
</dbReference>
<keyword evidence="7 9" id="KW-0472">Membrane</keyword>
<feature type="transmembrane region" description="Helical" evidence="9">
    <location>
        <begin position="12"/>
        <end position="31"/>
    </location>
</feature>
<dbReference type="WBParaSite" id="Pan_g20376.t1">
    <property type="protein sequence ID" value="Pan_g20376.t1"/>
    <property type="gene ID" value="Pan_g20376"/>
</dbReference>
<keyword evidence="5 9" id="KW-0769">Symport</keyword>
<evidence type="ECO:0000256" key="2">
    <source>
        <dbReference type="ARBA" id="ARBA00006148"/>
    </source>
</evidence>
<evidence type="ECO:0000313" key="12">
    <source>
        <dbReference type="WBParaSite" id="Pan_g20376.t1"/>
    </source>
</evidence>
<dbReference type="InterPro" id="IPR050746">
    <property type="entry name" value="DAACS"/>
</dbReference>
<feature type="transmembrane region" description="Helical" evidence="9">
    <location>
        <begin position="83"/>
        <end position="105"/>
    </location>
</feature>
<feature type="transmembrane region" description="Helical" evidence="9">
    <location>
        <begin position="250"/>
        <end position="276"/>
    </location>
</feature>
<evidence type="ECO:0000256" key="3">
    <source>
        <dbReference type="ARBA" id="ARBA00022448"/>
    </source>
</evidence>
<feature type="transmembrane region" description="Helical" evidence="9">
    <location>
        <begin position="283"/>
        <end position="305"/>
    </location>
</feature>
<evidence type="ECO:0000256" key="5">
    <source>
        <dbReference type="ARBA" id="ARBA00022847"/>
    </source>
</evidence>
<protein>
    <recommendedName>
        <fullName evidence="9">Amino acid transporter</fullName>
    </recommendedName>
</protein>
<reference evidence="11" key="1">
    <citation type="journal article" date="2013" name="Genetics">
        <title>The draft genome and transcriptome of Panagrellus redivivus are shaped by the harsh demands of a free-living lifestyle.</title>
        <authorList>
            <person name="Srinivasan J."/>
            <person name="Dillman A.R."/>
            <person name="Macchietto M.G."/>
            <person name="Heikkinen L."/>
            <person name="Lakso M."/>
            <person name="Fracchia K.M."/>
            <person name="Antoshechkin I."/>
            <person name="Mortazavi A."/>
            <person name="Wong G."/>
            <person name="Sternberg P.W."/>
        </authorList>
    </citation>
    <scope>NUCLEOTIDE SEQUENCE [LARGE SCALE GENOMIC DNA]</scope>
    <source>
        <strain evidence="11">MT8872</strain>
    </source>
</reference>
<dbReference type="AlphaFoldDB" id="A0A7E4VFS3"/>
<dbReference type="Proteomes" id="UP000492821">
    <property type="component" value="Unassembled WGS sequence"/>
</dbReference>
<evidence type="ECO:0000256" key="6">
    <source>
        <dbReference type="ARBA" id="ARBA00022989"/>
    </source>
</evidence>
<dbReference type="PANTHER" id="PTHR11958:SF63">
    <property type="entry name" value="AMINO ACID TRANSPORTER"/>
    <property type="match status" value="1"/>
</dbReference>
<name>A0A7E4VFS3_PANRE</name>
<keyword evidence="11" id="KW-1185">Reference proteome</keyword>
<dbReference type="PROSITE" id="PS00713">
    <property type="entry name" value="NA_DICARBOXYL_SYMP_1"/>
    <property type="match status" value="1"/>
</dbReference>
<dbReference type="Gene3D" id="1.10.3860.10">
    <property type="entry name" value="Sodium:dicarboxylate symporter"/>
    <property type="match status" value="1"/>
</dbReference>
<proteinExistence type="inferred from homology"/>
<keyword evidence="4 9" id="KW-0812">Transmembrane</keyword>
<evidence type="ECO:0000256" key="10">
    <source>
        <dbReference type="SAM" id="MobiDB-lite"/>
    </source>
</evidence>
<comment type="similarity">
    <text evidence="2 9">Belongs to the dicarboxylate/amino acid:cation symporter (DAACS) (TC 2.A.23) family.</text>
</comment>
<evidence type="ECO:0000256" key="4">
    <source>
        <dbReference type="ARBA" id="ARBA00022692"/>
    </source>
</evidence>
<sequence length="501" mass="53548">MASAWRENLQLILTLVGVIVGCVGGGLLRYAEADVKTIGYVNFPGEILMNMLKMMIIPLIAASLISGLSQLEAKESGRISRYAFMYYGMTTTFAVILGIFLVIVIHPGNASVKGLEHSVHSHVSDISGVDKFLDVVRNLFPDNLIEAMFRQTTSEYVLLNATDPHSLALKIHKVDGMNVLGVIVFCVAVGVALSILGEKGKPLADLFISLDHVVNMLVELLMWYAPIGIASLIAAKVMSMGNVWHVLESLSLFVLTVVLGLELHLFGTISLIYFIASRKNPYVFLRGLLQAAMTALGTASSAASLPVTFRCLEVNNNVDPCYTKFVLPIGAMINMDGTALYEAVASIFIAQINGIELEFSQIVTVSLTATLASIGAASIPSAGLVTMLIVLSAVGLPADDISIIITIDWLLDRIRTCVNVCGDGVGCGFVQELCEGTGPALPTVNKKVSDSVGSELGSNCMIDKMSAHPHLHAVDRRFSNPDDDSSTISATDSTLPKKGSQ</sequence>
<dbReference type="GO" id="GO:0015501">
    <property type="term" value="F:glutamate:sodium symporter activity"/>
    <property type="evidence" value="ECO:0007669"/>
    <property type="project" value="TreeGrafter"/>
</dbReference>